<dbReference type="RefSeq" id="WP_305173252.1">
    <property type="nucleotide sequence ID" value="NZ_JAUUDS010000004.1"/>
</dbReference>
<evidence type="ECO:0000256" key="1">
    <source>
        <dbReference type="SAM" id="SignalP"/>
    </source>
</evidence>
<keyword evidence="3" id="KW-1185">Reference proteome</keyword>
<keyword evidence="1" id="KW-0732">Signal</keyword>
<organism evidence="2 3">
    <name type="scientific">Sphingomonas aurea</name>
    <dbReference type="NCBI Taxonomy" id="3063994"/>
    <lineage>
        <taxon>Bacteria</taxon>
        <taxon>Pseudomonadati</taxon>
        <taxon>Pseudomonadota</taxon>
        <taxon>Alphaproteobacteria</taxon>
        <taxon>Sphingomonadales</taxon>
        <taxon>Sphingomonadaceae</taxon>
        <taxon>Sphingomonas</taxon>
    </lineage>
</organism>
<evidence type="ECO:0000313" key="3">
    <source>
        <dbReference type="Proteomes" id="UP001230685"/>
    </source>
</evidence>
<sequence length="153" mass="16824">MIRNVFFVLGAFAAAAPLPALAQECGGVAGNGAVKLTVQATDLRNGKGEVAFTVYPDDKPRFLAKGRKLYRTRVPARLPVTSSCFWLKPGHYAIAQYHDENADHKFNRTLWMPKEGFGFSNDAPTSVGLPSFESVRFPVPAAGATMRMKMRYQ</sequence>
<name>A0ABT9EKP3_9SPHN</name>
<accession>A0ABT9EKP3</accession>
<feature type="signal peptide" evidence="1">
    <location>
        <begin position="1"/>
        <end position="22"/>
    </location>
</feature>
<proteinExistence type="predicted"/>
<dbReference type="InterPro" id="IPR018673">
    <property type="entry name" value="DUF2141"/>
</dbReference>
<feature type="chain" id="PRO_5046273271" evidence="1">
    <location>
        <begin position="23"/>
        <end position="153"/>
    </location>
</feature>
<dbReference type="Pfam" id="PF09912">
    <property type="entry name" value="DUF2141"/>
    <property type="match status" value="1"/>
</dbReference>
<protein>
    <submittedName>
        <fullName evidence="2">DUF2141 domain-containing protein</fullName>
    </submittedName>
</protein>
<gene>
    <name evidence="2" type="ORF">Q5H91_09985</name>
</gene>
<dbReference type="Proteomes" id="UP001230685">
    <property type="component" value="Unassembled WGS sequence"/>
</dbReference>
<dbReference type="EMBL" id="JAUUDS010000004">
    <property type="protein sequence ID" value="MDP1027542.1"/>
    <property type="molecule type" value="Genomic_DNA"/>
</dbReference>
<evidence type="ECO:0000313" key="2">
    <source>
        <dbReference type="EMBL" id="MDP1027542.1"/>
    </source>
</evidence>
<reference evidence="2 3" key="1">
    <citation type="submission" date="2023-07" db="EMBL/GenBank/DDBJ databases">
        <authorList>
            <person name="Kim M.K."/>
        </authorList>
    </citation>
    <scope>NUCLEOTIDE SEQUENCE [LARGE SCALE GENOMIC DNA]</scope>
    <source>
        <strain evidence="2 3">KR1UV-12</strain>
    </source>
</reference>
<comment type="caution">
    <text evidence="2">The sequence shown here is derived from an EMBL/GenBank/DDBJ whole genome shotgun (WGS) entry which is preliminary data.</text>
</comment>